<evidence type="ECO:0000256" key="1">
    <source>
        <dbReference type="ARBA" id="ARBA00022630"/>
    </source>
</evidence>
<dbReference type="Pfam" id="PF01494">
    <property type="entry name" value="FAD_binding_3"/>
    <property type="match status" value="1"/>
</dbReference>
<keyword evidence="2" id="KW-0274">FAD</keyword>
<dbReference type="Proteomes" id="UP000838763">
    <property type="component" value="Unassembled WGS sequence"/>
</dbReference>
<evidence type="ECO:0000259" key="5">
    <source>
        <dbReference type="Pfam" id="PF01494"/>
    </source>
</evidence>
<dbReference type="Pfam" id="PF21274">
    <property type="entry name" value="Rng_hyd_C"/>
    <property type="match status" value="1"/>
</dbReference>
<protein>
    <recommendedName>
        <fullName evidence="5">FAD-binding domain-containing protein</fullName>
    </recommendedName>
</protein>
<reference evidence="6" key="1">
    <citation type="submission" date="2022-11" db="EMBL/GenBank/DDBJ databases">
        <authorList>
            <person name="Scott C."/>
            <person name="Bruce N."/>
        </authorList>
    </citation>
    <scope>NUCLEOTIDE SEQUENCE</scope>
</reference>
<dbReference type="Gene3D" id="3.50.50.60">
    <property type="entry name" value="FAD/NAD(P)-binding domain"/>
    <property type="match status" value="2"/>
</dbReference>
<dbReference type="GO" id="GO:0016709">
    <property type="term" value="F:oxidoreductase activity, acting on paired donors, with incorporation or reduction of molecular oxygen, NAD(P)H as one donor, and incorporation of one atom of oxygen"/>
    <property type="evidence" value="ECO:0007669"/>
    <property type="project" value="UniProtKB-ARBA"/>
</dbReference>
<dbReference type="SUPFAM" id="SSF51905">
    <property type="entry name" value="FAD/NAD(P)-binding domain"/>
    <property type="match status" value="1"/>
</dbReference>
<dbReference type="InterPro" id="IPR036188">
    <property type="entry name" value="FAD/NAD-bd_sf"/>
</dbReference>
<dbReference type="EMBL" id="CALLCH030000017">
    <property type="protein sequence ID" value="CAI4217819.1"/>
    <property type="molecule type" value="Genomic_DNA"/>
</dbReference>
<evidence type="ECO:0000313" key="6">
    <source>
        <dbReference type="EMBL" id="CAI4217819.1"/>
    </source>
</evidence>
<accession>A0A9P1H6Q1</accession>
<dbReference type="Gene3D" id="3.40.30.120">
    <property type="match status" value="1"/>
</dbReference>
<keyword evidence="1" id="KW-0285">Flavoprotein</keyword>
<dbReference type="PRINTS" id="PR00420">
    <property type="entry name" value="RNGMNOXGNASE"/>
</dbReference>
<evidence type="ECO:0000256" key="4">
    <source>
        <dbReference type="SAM" id="MobiDB-lite"/>
    </source>
</evidence>
<feature type="domain" description="FAD-binding" evidence="5">
    <location>
        <begin position="8"/>
        <end position="347"/>
    </location>
</feature>
<dbReference type="PANTHER" id="PTHR43004:SF8">
    <property type="entry name" value="FAD-BINDING DOMAIN-CONTAINING PROTEIN-RELATED"/>
    <property type="match status" value="1"/>
</dbReference>
<dbReference type="InterPro" id="IPR050641">
    <property type="entry name" value="RIFMO-like"/>
</dbReference>
<feature type="region of interest" description="Disordered" evidence="4">
    <location>
        <begin position="138"/>
        <end position="160"/>
    </location>
</feature>
<evidence type="ECO:0000313" key="7">
    <source>
        <dbReference type="Proteomes" id="UP000838763"/>
    </source>
</evidence>
<keyword evidence="3" id="KW-0560">Oxidoreductase</keyword>
<sequence length="571" mass="61973">MPGSLNLDVPVLIVGAGPSGATTALLLARMGIKAMVISKHRSTANTPRAHIFNQRAMEVLRDAGLEGPMSGIACPAQHMQHTSWLESLPCEMSDLPQSLMEPVLVEEATKLGAEFRFYTELVDFTQDAERVTATLRDRGCTDDASSSSSSSDGSSDSSPTYTVTAKYLIGADGANSRVIEKLGIPVSGVTHSDAFNVHVRCDLSKYLSHRSGSLNWVLNSTAPEWAAVGNFRMVRPWNEFVSHEVIRERLHQLIGDDTVELEILSTFRWTIREQFADRYHEGRVLCIGDAVHRHPPINGLGSNTCISDAFNLAWKLAYVLKGWATPDLLASLTTERKPVGDGVVRRANDGMLAHRRLWALVGSDPAARQQFRDDLAAATPKGAQARQDLRDALAATEDEVQSLGIQMNQAYLADGSATAVEAGDVPPDFGDLNPLRQVKLSTYPGYHLPHVWLAANGQSRRVSTLDLAGANRFTLLTGVGGDAWKKAADQVSRAGGVQVAAYCIGFRGDYIDCYDDWYKVRGVNETGAVLVRPDHFVAWRCQDLVADPAAKLAEVLGTILGKNVELASNGV</sequence>
<keyword evidence="7" id="KW-1185">Reference proteome</keyword>
<evidence type="ECO:0000256" key="3">
    <source>
        <dbReference type="ARBA" id="ARBA00023002"/>
    </source>
</evidence>
<dbReference type="OrthoDB" id="2690153at2759"/>
<dbReference type="GO" id="GO:0071949">
    <property type="term" value="F:FAD binding"/>
    <property type="evidence" value="ECO:0007669"/>
    <property type="project" value="InterPro"/>
</dbReference>
<dbReference type="PANTHER" id="PTHR43004">
    <property type="entry name" value="TRK SYSTEM POTASSIUM UPTAKE PROTEIN"/>
    <property type="match status" value="1"/>
</dbReference>
<feature type="compositionally biased region" description="Low complexity" evidence="4">
    <location>
        <begin position="142"/>
        <end position="158"/>
    </location>
</feature>
<organism evidence="6 7">
    <name type="scientific">Parascedosporium putredinis</name>
    <dbReference type="NCBI Taxonomy" id="1442378"/>
    <lineage>
        <taxon>Eukaryota</taxon>
        <taxon>Fungi</taxon>
        <taxon>Dikarya</taxon>
        <taxon>Ascomycota</taxon>
        <taxon>Pezizomycotina</taxon>
        <taxon>Sordariomycetes</taxon>
        <taxon>Hypocreomycetidae</taxon>
        <taxon>Microascales</taxon>
        <taxon>Microascaceae</taxon>
        <taxon>Parascedosporium</taxon>
    </lineage>
</organism>
<evidence type="ECO:0000256" key="2">
    <source>
        <dbReference type="ARBA" id="ARBA00022827"/>
    </source>
</evidence>
<dbReference type="AlphaFoldDB" id="A0A9P1H6Q1"/>
<gene>
    <name evidence="6" type="ORF">PPNO1_LOCUS7419</name>
</gene>
<comment type="caution">
    <text evidence="6">The sequence shown here is derived from an EMBL/GenBank/DDBJ whole genome shotgun (WGS) entry which is preliminary data.</text>
</comment>
<proteinExistence type="predicted"/>
<name>A0A9P1H6Q1_9PEZI</name>
<dbReference type="InterPro" id="IPR002938">
    <property type="entry name" value="FAD-bd"/>
</dbReference>